<feature type="region of interest" description="Disordered" evidence="1">
    <location>
        <begin position="44"/>
        <end position="83"/>
    </location>
</feature>
<dbReference type="EMBL" id="CABPRJ010002398">
    <property type="protein sequence ID" value="VVC45294.1"/>
    <property type="molecule type" value="Genomic_DNA"/>
</dbReference>
<gene>
    <name evidence="2" type="ORF">CINCED_3A021180</name>
</gene>
<dbReference type="AlphaFoldDB" id="A0A5E4NKG1"/>
<sequence length="83" mass="9212">MNNEASQRSKINRPFRIVAVRMIATSDPDSVFGTSRYHDIERVLTPGSTGMNETVPEQAERGNSARKPQALYTQHGAAQKKPN</sequence>
<accession>A0A5E4NKG1</accession>
<name>A0A5E4NKG1_9HEMI</name>
<evidence type="ECO:0000313" key="2">
    <source>
        <dbReference type="EMBL" id="VVC45294.1"/>
    </source>
</evidence>
<protein>
    <submittedName>
        <fullName evidence="2">Uncharacterized protein</fullName>
    </submittedName>
</protein>
<reference evidence="2 3" key="1">
    <citation type="submission" date="2019-08" db="EMBL/GenBank/DDBJ databases">
        <authorList>
            <person name="Alioto T."/>
            <person name="Alioto T."/>
            <person name="Gomez Garrido J."/>
        </authorList>
    </citation>
    <scope>NUCLEOTIDE SEQUENCE [LARGE SCALE GENOMIC DNA]</scope>
</reference>
<organism evidence="2 3">
    <name type="scientific">Cinara cedri</name>
    <dbReference type="NCBI Taxonomy" id="506608"/>
    <lineage>
        <taxon>Eukaryota</taxon>
        <taxon>Metazoa</taxon>
        <taxon>Ecdysozoa</taxon>
        <taxon>Arthropoda</taxon>
        <taxon>Hexapoda</taxon>
        <taxon>Insecta</taxon>
        <taxon>Pterygota</taxon>
        <taxon>Neoptera</taxon>
        <taxon>Paraneoptera</taxon>
        <taxon>Hemiptera</taxon>
        <taxon>Sternorrhyncha</taxon>
        <taxon>Aphidomorpha</taxon>
        <taxon>Aphidoidea</taxon>
        <taxon>Aphididae</taxon>
        <taxon>Lachninae</taxon>
        <taxon>Cinara</taxon>
    </lineage>
</organism>
<dbReference type="Proteomes" id="UP000325440">
    <property type="component" value="Unassembled WGS sequence"/>
</dbReference>
<proteinExistence type="predicted"/>
<evidence type="ECO:0000256" key="1">
    <source>
        <dbReference type="SAM" id="MobiDB-lite"/>
    </source>
</evidence>
<evidence type="ECO:0000313" key="3">
    <source>
        <dbReference type="Proteomes" id="UP000325440"/>
    </source>
</evidence>
<keyword evidence="3" id="KW-1185">Reference proteome</keyword>